<reference evidence="2 3" key="1">
    <citation type="submission" date="2020-11" db="EMBL/GenBank/DDBJ databases">
        <authorList>
            <person name="Kim M.K."/>
        </authorList>
    </citation>
    <scope>NUCLEOTIDE SEQUENCE [LARGE SCALE GENOMIC DNA]</scope>
    <source>
        <strain evidence="2 3">BT662</strain>
    </source>
</reference>
<keyword evidence="1" id="KW-1133">Transmembrane helix</keyword>
<sequence length="150" mass="17270">MPFTRLSSRLTLLYKLIIPLVGVAGLTCYVWVILSQHWLLELHGVLALSLFTILLLFTVTVSIRIRHVAYNDSFIQVRNYGQPILIPNTEYRMLELGEFPFSFLYRLRTSNANPQFLGSFSEALKLVVNNSFEPENIAVARRVLSRNRLN</sequence>
<feature type="transmembrane region" description="Helical" evidence="1">
    <location>
        <begin position="46"/>
        <end position="65"/>
    </location>
</feature>
<dbReference type="RefSeq" id="WP_196295355.1">
    <property type="nucleotide sequence ID" value="NZ_JADQDM010000020.1"/>
</dbReference>
<proteinExistence type="predicted"/>
<organism evidence="2 3">
    <name type="scientific">Hymenobacter ruricola</name>
    <dbReference type="NCBI Taxonomy" id="2791023"/>
    <lineage>
        <taxon>Bacteria</taxon>
        <taxon>Pseudomonadati</taxon>
        <taxon>Bacteroidota</taxon>
        <taxon>Cytophagia</taxon>
        <taxon>Cytophagales</taxon>
        <taxon>Hymenobacteraceae</taxon>
        <taxon>Hymenobacter</taxon>
    </lineage>
</organism>
<protein>
    <recommendedName>
        <fullName evidence="4">PH domain-containing protein</fullName>
    </recommendedName>
</protein>
<evidence type="ECO:0000313" key="3">
    <source>
        <dbReference type="Proteomes" id="UP000618931"/>
    </source>
</evidence>
<name>A0ABS0IAE6_9BACT</name>
<feature type="transmembrane region" description="Helical" evidence="1">
    <location>
        <begin position="12"/>
        <end position="34"/>
    </location>
</feature>
<dbReference type="EMBL" id="JADQDM010000020">
    <property type="protein sequence ID" value="MBF9223936.1"/>
    <property type="molecule type" value="Genomic_DNA"/>
</dbReference>
<evidence type="ECO:0000313" key="2">
    <source>
        <dbReference type="EMBL" id="MBF9223936.1"/>
    </source>
</evidence>
<evidence type="ECO:0000256" key="1">
    <source>
        <dbReference type="SAM" id="Phobius"/>
    </source>
</evidence>
<comment type="caution">
    <text evidence="2">The sequence shown here is derived from an EMBL/GenBank/DDBJ whole genome shotgun (WGS) entry which is preliminary data.</text>
</comment>
<dbReference type="Proteomes" id="UP000618931">
    <property type="component" value="Unassembled WGS sequence"/>
</dbReference>
<keyword evidence="1" id="KW-0472">Membrane</keyword>
<evidence type="ECO:0008006" key="4">
    <source>
        <dbReference type="Google" id="ProtNLM"/>
    </source>
</evidence>
<gene>
    <name evidence="2" type="ORF">I2H31_22735</name>
</gene>
<keyword evidence="3" id="KW-1185">Reference proteome</keyword>
<keyword evidence="1" id="KW-0812">Transmembrane</keyword>
<accession>A0ABS0IAE6</accession>